<feature type="transmembrane region" description="Helical" evidence="1">
    <location>
        <begin position="83"/>
        <end position="112"/>
    </location>
</feature>
<protein>
    <submittedName>
        <fullName evidence="2">Stage V sporulation protein AE</fullName>
    </submittedName>
</protein>
<organism evidence="2 3">
    <name type="scientific">Candidatus Faecenecus gallistercoris</name>
    <dbReference type="NCBI Taxonomy" id="2840793"/>
    <lineage>
        <taxon>Bacteria</taxon>
        <taxon>Bacillati</taxon>
        <taxon>Bacillota</taxon>
        <taxon>Bacillota incertae sedis</taxon>
        <taxon>Candidatus Faecenecus</taxon>
    </lineage>
</organism>
<reference evidence="2" key="2">
    <citation type="journal article" date="2021" name="PeerJ">
        <title>Extensive microbial diversity within the chicken gut microbiome revealed by metagenomics and culture.</title>
        <authorList>
            <person name="Gilroy R."/>
            <person name="Ravi A."/>
            <person name="Getino M."/>
            <person name="Pursley I."/>
            <person name="Horton D.L."/>
            <person name="Alikhan N.F."/>
            <person name="Baker D."/>
            <person name="Gharbi K."/>
            <person name="Hall N."/>
            <person name="Watson M."/>
            <person name="Adriaenssens E.M."/>
            <person name="Foster-Nyarko E."/>
            <person name="Jarju S."/>
            <person name="Secka A."/>
            <person name="Antonio M."/>
            <person name="Oren A."/>
            <person name="Chaudhuri R.R."/>
            <person name="La Ragione R."/>
            <person name="Hildebrand F."/>
            <person name="Pallen M.J."/>
        </authorList>
    </citation>
    <scope>NUCLEOTIDE SEQUENCE</scope>
    <source>
        <strain evidence="2">CHK165-10780</strain>
    </source>
</reference>
<dbReference type="Proteomes" id="UP000886725">
    <property type="component" value="Unassembled WGS sequence"/>
</dbReference>
<dbReference type="Pfam" id="PF03862">
    <property type="entry name" value="SpoVAC_SpoVAEB"/>
    <property type="match status" value="1"/>
</dbReference>
<dbReference type="InterPro" id="IPR014204">
    <property type="entry name" value="Spore_V_AE"/>
</dbReference>
<keyword evidence="1" id="KW-0472">Membrane</keyword>
<evidence type="ECO:0000256" key="1">
    <source>
        <dbReference type="SAM" id="Phobius"/>
    </source>
</evidence>
<dbReference type="PANTHER" id="PTHR38450">
    <property type="entry name" value="STAGE V SPORULATION PROTEIN AC-RELATED"/>
    <property type="match status" value="1"/>
</dbReference>
<gene>
    <name evidence="2" type="primary">spoVAE</name>
    <name evidence="2" type="ORF">IAC85_05195</name>
</gene>
<feature type="transmembrane region" description="Helical" evidence="1">
    <location>
        <begin position="54"/>
        <end position="71"/>
    </location>
</feature>
<keyword evidence="1" id="KW-0812">Transmembrane</keyword>
<evidence type="ECO:0000313" key="2">
    <source>
        <dbReference type="EMBL" id="HIQ65117.1"/>
    </source>
</evidence>
<comment type="caution">
    <text evidence="2">The sequence shown here is derived from an EMBL/GenBank/DDBJ whole genome shotgun (WGS) entry which is preliminary data.</text>
</comment>
<feature type="transmembrane region" description="Helical" evidence="1">
    <location>
        <begin position="31"/>
        <end position="48"/>
    </location>
</feature>
<dbReference type="InterPro" id="IPR005562">
    <property type="entry name" value="SpoVA"/>
</dbReference>
<evidence type="ECO:0000313" key="3">
    <source>
        <dbReference type="Proteomes" id="UP000886725"/>
    </source>
</evidence>
<feature type="transmembrane region" description="Helical" evidence="1">
    <location>
        <begin position="6"/>
        <end position="24"/>
    </location>
</feature>
<reference evidence="2" key="1">
    <citation type="submission" date="2020-10" db="EMBL/GenBank/DDBJ databases">
        <authorList>
            <person name="Gilroy R."/>
        </authorList>
    </citation>
    <scope>NUCLEOTIDE SEQUENCE</scope>
    <source>
        <strain evidence="2">CHK165-10780</strain>
    </source>
</reference>
<name>A0A9D0YZR3_9FIRM</name>
<keyword evidence="1" id="KW-1133">Transmembrane helix</keyword>
<sequence>MLYLNSFLFCGAVCLIAQLILDNTKLTPGHITSMFVVIGAFLDTFSIYDKIITYVGGGALVPITSFGHLLIHGAMEKASGLGFIGLLMGMFDLTASGITSAIIFTFFFSLFFKPKD</sequence>
<proteinExistence type="predicted"/>
<accession>A0A9D0YZR3</accession>
<dbReference type="AlphaFoldDB" id="A0A9D0YZR3"/>
<dbReference type="PANTHER" id="PTHR38450:SF2">
    <property type="entry name" value="STAGE V SPORULATION PROTEIN AEB"/>
    <property type="match status" value="1"/>
</dbReference>
<dbReference type="NCBIfam" id="TIGR02839">
    <property type="entry name" value="spore_V_AE"/>
    <property type="match status" value="1"/>
</dbReference>
<dbReference type="EMBL" id="DVFU01000100">
    <property type="protein sequence ID" value="HIQ65117.1"/>
    <property type="molecule type" value="Genomic_DNA"/>
</dbReference>